<reference evidence="3" key="3">
    <citation type="submission" date="2020-12" db="UniProtKB">
        <authorList>
            <consortium name="WormBaseParasite"/>
        </authorList>
    </citation>
    <scope>IDENTIFICATION</scope>
</reference>
<dbReference type="CTD" id="36385196"/>
<organism evidence="1">
    <name type="scientific">Strongyloides ratti</name>
    <name type="common">Parasitic roundworm</name>
    <dbReference type="NCBI Taxonomy" id="34506"/>
    <lineage>
        <taxon>Eukaryota</taxon>
        <taxon>Metazoa</taxon>
        <taxon>Ecdysozoa</taxon>
        <taxon>Nematoda</taxon>
        <taxon>Chromadorea</taxon>
        <taxon>Rhabditida</taxon>
        <taxon>Tylenchina</taxon>
        <taxon>Panagrolaimomorpha</taxon>
        <taxon>Strongyloidoidea</taxon>
        <taxon>Strongyloididae</taxon>
        <taxon>Strongyloides</taxon>
    </lineage>
</organism>
<accession>A0A090KSK3</accession>
<name>A0A090KSK3_STRRB</name>
<dbReference type="WBParaSite" id="SRAE_X000212400.1">
    <property type="protein sequence ID" value="SRAE_X000212400.1"/>
    <property type="gene ID" value="WBGene00267702"/>
</dbReference>
<evidence type="ECO:0000313" key="1">
    <source>
        <dbReference type="EMBL" id="CEF60386.1"/>
    </source>
</evidence>
<protein>
    <submittedName>
        <fullName evidence="1 3">Uncharacterized protein</fullName>
    </submittedName>
</protein>
<sequence length="191" mass="22553">MNFLTLTDKLVDEKAAIKFFQSNGIIPEEKKCSNGHQMKMQFGKYFRWRCYIKECREECGIRIGTWFQDTRLPFRTAALFIFNWEEERTSVNFCKKELKMGHCTTVDWNNYLREKLGNASGGAEKKSDSRNPYNFRYVEGVFPSRRFWVSAFASEPQISFCRSTYKCLYSERQTGLEIGERKKPTPQRNPP</sequence>
<gene>
    <name evidence="1 3 4" type="ORF">SRAE_X000212400</name>
</gene>
<reference evidence="2" key="2">
    <citation type="submission" date="2014-09" db="EMBL/GenBank/DDBJ databases">
        <authorList>
            <person name="Martin A.A."/>
        </authorList>
    </citation>
    <scope>NUCLEOTIDE SEQUENCE</scope>
    <source>
        <strain evidence="2">ED321</strain>
    </source>
</reference>
<evidence type="ECO:0000313" key="4">
    <source>
        <dbReference type="WormBase" id="SRAE_X000212400"/>
    </source>
</evidence>
<dbReference type="OrthoDB" id="10062329at2759"/>
<dbReference type="GeneID" id="36385196"/>
<evidence type="ECO:0000313" key="2">
    <source>
        <dbReference type="Proteomes" id="UP000035682"/>
    </source>
</evidence>
<proteinExistence type="predicted"/>
<dbReference type="Proteomes" id="UP000035682">
    <property type="component" value="Unplaced"/>
</dbReference>
<dbReference type="RefSeq" id="XP_024499595.1">
    <property type="nucleotide sequence ID" value="XM_024644229.1"/>
</dbReference>
<evidence type="ECO:0000313" key="3">
    <source>
        <dbReference type="WBParaSite" id="SRAE_X000212400.1"/>
    </source>
</evidence>
<reference evidence="1" key="1">
    <citation type="submission" date="2014-09" db="EMBL/GenBank/DDBJ databases">
        <authorList>
            <person name="Aslett A.Martin."/>
        </authorList>
    </citation>
    <scope>NUCLEOTIDE SEQUENCE</scope>
    <source>
        <strain evidence="1">ED321 Heterogonic</strain>
    </source>
</reference>
<dbReference type="AlphaFoldDB" id="A0A090KSK3"/>
<keyword evidence="2" id="KW-1185">Reference proteome</keyword>
<dbReference type="EMBL" id="LN609398">
    <property type="protein sequence ID" value="CEF60386.1"/>
    <property type="molecule type" value="Genomic_DNA"/>
</dbReference>
<dbReference type="WormBase" id="SRAE_X000212400">
    <property type="protein sequence ID" value="SRP08079"/>
    <property type="gene ID" value="WBGene00267702"/>
</dbReference>